<protein>
    <recommendedName>
        <fullName evidence="2">SAM domain-containing protein</fullName>
    </recommendedName>
</protein>
<feature type="compositionally biased region" description="Polar residues" evidence="1">
    <location>
        <begin position="284"/>
        <end position="294"/>
    </location>
</feature>
<accession>R7TES3</accession>
<dbReference type="OMA" id="FNTHRVR"/>
<gene>
    <name evidence="3" type="ORF">CAPTEDRAFT_194236</name>
</gene>
<reference evidence="5" key="1">
    <citation type="submission" date="2012-12" db="EMBL/GenBank/DDBJ databases">
        <authorList>
            <person name="Hellsten U."/>
            <person name="Grimwood J."/>
            <person name="Chapman J.A."/>
            <person name="Shapiro H."/>
            <person name="Aerts A."/>
            <person name="Otillar R.P."/>
            <person name="Terry A.Y."/>
            <person name="Boore J.L."/>
            <person name="Simakov O."/>
            <person name="Marletaz F."/>
            <person name="Cho S.-J."/>
            <person name="Edsinger-Gonzales E."/>
            <person name="Havlak P."/>
            <person name="Kuo D.-H."/>
            <person name="Larsson T."/>
            <person name="Lv J."/>
            <person name="Arendt D."/>
            <person name="Savage R."/>
            <person name="Osoegawa K."/>
            <person name="de Jong P."/>
            <person name="Lindberg D.R."/>
            <person name="Seaver E.C."/>
            <person name="Weisblat D.A."/>
            <person name="Putnam N.H."/>
            <person name="Grigoriev I.V."/>
            <person name="Rokhsar D.S."/>
        </authorList>
    </citation>
    <scope>NUCLEOTIDE SEQUENCE</scope>
    <source>
        <strain evidence="5">I ESC-2004</strain>
    </source>
</reference>
<sequence>MDFRQIRLQISKTNKINKHDKNKMLTFWVTTVLYQERILFKDALQRYLSIPSDSRVKVRLYQPGKLKGLVRRMWEISKELKTDSDVRLFLDEPEVELKFSHDNRARKKFSQLKTFERYHQKFLVAFPIGKGEVSGDAVILPSYLPISVRVASGLVNVEQKHFSKFKEEMVKIIQDFDVGPHTLPDGILLLDNPPTSDSQYEYIEPSAIVLNDWPPTVPPRPKSMEPKSQKPAVPAPFTGDDGVVGKISNVRNHVFNELKNKFRQVRKPTEKTAVVQPMSPQPRSPQYENSSAQSFHAAKKPPIIAQKPLQSVTTESKLFPSKSDGTERITFPLQPTNGKASADQDPVYCIPPPPRPINDTTDIYSTCTTNSVSLQNIDPKASAEYSQEPYRQFIQQDISLDGTSDEDYEDYCIPPPPRPIDNATELIDTPKQNAVSSQEKSSDVDSRPDISKLSVNEVGYWLKKLNLGEYESLMAADQVDGALLNELDEDMMVDHFKMSRFKAKKLVLFCRHGWLPKEESNVIK</sequence>
<dbReference type="EMBL" id="AMQN01013421">
    <property type="status" value="NOT_ANNOTATED_CDS"/>
    <property type="molecule type" value="Genomic_DNA"/>
</dbReference>
<dbReference type="AlphaFoldDB" id="R7TES3"/>
<dbReference type="HOGENOM" id="CLU_519962_0_0_1"/>
<keyword evidence="5" id="KW-1185">Reference proteome</keyword>
<dbReference type="STRING" id="283909.R7TES3"/>
<dbReference type="Pfam" id="PF00536">
    <property type="entry name" value="SAM_1"/>
    <property type="match status" value="1"/>
</dbReference>
<reference evidence="3 5" key="2">
    <citation type="journal article" date="2013" name="Nature">
        <title>Insights into bilaterian evolution from three spiralian genomes.</title>
        <authorList>
            <person name="Simakov O."/>
            <person name="Marletaz F."/>
            <person name="Cho S.J."/>
            <person name="Edsinger-Gonzales E."/>
            <person name="Havlak P."/>
            <person name="Hellsten U."/>
            <person name="Kuo D.H."/>
            <person name="Larsson T."/>
            <person name="Lv J."/>
            <person name="Arendt D."/>
            <person name="Savage R."/>
            <person name="Osoegawa K."/>
            <person name="de Jong P."/>
            <person name="Grimwood J."/>
            <person name="Chapman J.A."/>
            <person name="Shapiro H."/>
            <person name="Aerts A."/>
            <person name="Otillar R.P."/>
            <person name="Terry A.Y."/>
            <person name="Boore J.L."/>
            <person name="Grigoriev I.V."/>
            <person name="Lindberg D.R."/>
            <person name="Seaver E.C."/>
            <person name="Weisblat D.A."/>
            <person name="Putnam N.H."/>
            <person name="Rokhsar D.S."/>
        </authorList>
    </citation>
    <scope>NUCLEOTIDE SEQUENCE</scope>
    <source>
        <strain evidence="3 5">I ESC-2004</strain>
    </source>
</reference>
<evidence type="ECO:0000313" key="4">
    <source>
        <dbReference type="EnsemblMetazoa" id="CapteP194236"/>
    </source>
</evidence>
<dbReference type="Gene3D" id="1.10.150.50">
    <property type="entry name" value="Transcription Factor, Ets-1"/>
    <property type="match status" value="1"/>
</dbReference>
<dbReference type="InterPro" id="IPR013761">
    <property type="entry name" value="SAM/pointed_sf"/>
</dbReference>
<feature type="domain" description="SAM" evidence="2">
    <location>
        <begin position="453"/>
        <end position="508"/>
    </location>
</feature>
<evidence type="ECO:0000313" key="3">
    <source>
        <dbReference type="EMBL" id="ELT92229.1"/>
    </source>
</evidence>
<reference evidence="4" key="3">
    <citation type="submission" date="2015-06" db="UniProtKB">
        <authorList>
            <consortium name="EnsemblMetazoa"/>
        </authorList>
    </citation>
    <scope>IDENTIFICATION</scope>
</reference>
<feature type="region of interest" description="Disordered" evidence="1">
    <location>
        <begin position="218"/>
        <end position="240"/>
    </location>
</feature>
<proteinExistence type="predicted"/>
<dbReference type="InterPro" id="IPR052281">
    <property type="entry name" value="GAREM"/>
</dbReference>
<name>R7TES3_CAPTE</name>
<dbReference type="SMART" id="SM00454">
    <property type="entry name" value="SAM"/>
    <property type="match status" value="1"/>
</dbReference>
<dbReference type="EMBL" id="KB310211">
    <property type="protein sequence ID" value="ELT92229.1"/>
    <property type="molecule type" value="Genomic_DNA"/>
</dbReference>
<evidence type="ECO:0000313" key="5">
    <source>
        <dbReference type="Proteomes" id="UP000014760"/>
    </source>
</evidence>
<dbReference type="PANTHER" id="PTHR14454">
    <property type="entry name" value="GRB2-ASSOCIATED AND REGULATOR OF MAPK PROTEIN FAMILY MEMBER"/>
    <property type="match status" value="1"/>
</dbReference>
<organism evidence="3">
    <name type="scientific">Capitella teleta</name>
    <name type="common">Polychaete worm</name>
    <dbReference type="NCBI Taxonomy" id="283909"/>
    <lineage>
        <taxon>Eukaryota</taxon>
        <taxon>Metazoa</taxon>
        <taxon>Spiralia</taxon>
        <taxon>Lophotrochozoa</taxon>
        <taxon>Annelida</taxon>
        <taxon>Polychaeta</taxon>
        <taxon>Sedentaria</taxon>
        <taxon>Scolecida</taxon>
        <taxon>Capitellidae</taxon>
        <taxon>Capitella</taxon>
    </lineage>
</organism>
<dbReference type="OrthoDB" id="6158441at2759"/>
<dbReference type="PROSITE" id="PS50105">
    <property type="entry name" value="SAM_DOMAIN"/>
    <property type="match status" value="1"/>
</dbReference>
<feature type="region of interest" description="Disordered" evidence="1">
    <location>
        <begin position="268"/>
        <end position="296"/>
    </location>
</feature>
<evidence type="ECO:0000256" key="1">
    <source>
        <dbReference type="SAM" id="MobiDB-lite"/>
    </source>
</evidence>
<dbReference type="EnsemblMetazoa" id="CapteT194236">
    <property type="protein sequence ID" value="CapteP194236"/>
    <property type="gene ID" value="CapteG194236"/>
</dbReference>
<dbReference type="SUPFAM" id="SSF47769">
    <property type="entry name" value="SAM/Pointed domain"/>
    <property type="match status" value="1"/>
</dbReference>
<dbReference type="Proteomes" id="UP000014760">
    <property type="component" value="Unassembled WGS sequence"/>
</dbReference>
<dbReference type="PANTHER" id="PTHR14454:SF11">
    <property type="entry name" value="SERRANO, ISOFORM F"/>
    <property type="match status" value="1"/>
</dbReference>
<dbReference type="InterPro" id="IPR001660">
    <property type="entry name" value="SAM"/>
</dbReference>
<evidence type="ECO:0000259" key="2">
    <source>
        <dbReference type="PROSITE" id="PS50105"/>
    </source>
</evidence>